<dbReference type="InterPro" id="IPR006145">
    <property type="entry name" value="PsdUridine_synth_RsuA/RluA"/>
</dbReference>
<feature type="domain" description="Pseudouridine synthase RsuA/RluA-like" evidence="1">
    <location>
        <begin position="42"/>
        <end position="227"/>
    </location>
</feature>
<keyword evidence="3" id="KW-1185">Reference proteome</keyword>
<dbReference type="OrthoDB" id="424794at2759"/>
<dbReference type="PANTHER" id="PTHR21600">
    <property type="entry name" value="MITOCHONDRIAL RNA PSEUDOURIDINE SYNTHASE"/>
    <property type="match status" value="1"/>
</dbReference>
<dbReference type="SUPFAM" id="SSF55120">
    <property type="entry name" value="Pseudouridine synthase"/>
    <property type="match status" value="1"/>
</dbReference>
<dbReference type="EMBL" id="BRXY01000452">
    <property type="protein sequence ID" value="GMH95919.1"/>
    <property type="molecule type" value="Genomic_DNA"/>
</dbReference>
<dbReference type="AlphaFoldDB" id="A0A9W7BYH8"/>
<comment type="caution">
    <text evidence="2">The sequence shown here is derived from an EMBL/GenBank/DDBJ whole genome shotgun (WGS) entry which is preliminary data.</text>
</comment>
<organism evidence="2 3">
    <name type="scientific">Triparma strigata</name>
    <dbReference type="NCBI Taxonomy" id="1606541"/>
    <lineage>
        <taxon>Eukaryota</taxon>
        <taxon>Sar</taxon>
        <taxon>Stramenopiles</taxon>
        <taxon>Ochrophyta</taxon>
        <taxon>Bolidophyceae</taxon>
        <taxon>Parmales</taxon>
        <taxon>Triparmaceae</taxon>
        <taxon>Triparma</taxon>
    </lineage>
</organism>
<proteinExistence type="predicted"/>
<dbReference type="InterPro" id="IPR020103">
    <property type="entry name" value="PsdUridine_synth_cat_dom_sf"/>
</dbReference>
<evidence type="ECO:0000313" key="3">
    <source>
        <dbReference type="Proteomes" id="UP001165085"/>
    </source>
</evidence>
<reference evidence="3" key="1">
    <citation type="journal article" date="2023" name="Commun. Biol.">
        <title>Genome analysis of Parmales, the sister group of diatoms, reveals the evolutionary specialization of diatoms from phago-mixotrophs to photoautotrophs.</title>
        <authorList>
            <person name="Ban H."/>
            <person name="Sato S."/>
            <person name="Yoshikawa S."/>
            <person name="Yamada K."/>
            <person name="Nakamura Y."/>
            <person name="Ichinomiya M."/>
            <person name="Sato N."/>
            <person name="Blanc-Mathieu R."/>
            <person name="Endo H."/>
            <person name="Kuwata A."/>
            <person name="Ogata H."/>
        </authorList>
    </citation>
    <scope>NUCLEOTIDE SEQUENCE [LARGE SCALE GENOMIC DNA]</scope>
    <source>
        <strain evidence="3">NIES 3701</strain>
    </source>
</reference>
<dbReference type="Gene3D" id="3.30.2350.10">
    <property type="entry name" value="Pseudouridine synthase"/>
    <property type="match status" value="1"/>
</dbReference>
<dbReference type="PANTHER" id="PTHR21600:SF40">
    <property type="entry name" value="PSEUDOURIDYLATE SYNTHASE RPUSD2"/>
    <property type="match status" value="1"/>
</dbReference>
<dbReference type="Proteomes" id="UP001165085">
    <property type="component" value="Unassembled WGS sequence"/>
</dbReference>
<dbReference type="PROSITE" id="PS01129">
    <property type="entry name" value="PSI_RLU"/>
    <property type="match status" value="1"/>
</dbReference>
<dbReference type="InterPro" id="IPR006224">
    <property type="entry name" value="PsdUridine_synth_RluA-like_CS"/>
</dbReference>
<name>A0A9W7BYH8_9STRA</name>
<accession>A0A9W7BYH8</accession>
<evidence type="ECO:0000259" key="1">
    <source>
        <dbReference type="Pfam" id="PF00849"/>
    </source>
</evidence>
<dbReference type="Pfam" id="PF00849">
    <property type="entry name" value="PseudoU_synth_2"/>
    <property type="match status" value="1"/>
</dbReference>
<gene>
    <name evidence="2" type="ORF">TrST_g3416</name>
</gene>
<dbReference type="GO" id="GO:0009982">
    <property type="term" value="F:pseudouridine synthase activity"/>
    <property type="evidence" value="ECO:0007669"/>
    <property type="project" value="InterPro"/>
</dbReference>
<sequence length="340" mass="37417">MNDRKTSPGTLVKSNDLLRHVVHRHEPPVPSTIPVIHEDSEIIVVDKPCGLPVHPCGSYNHNSLLPLLLTSRPSTSLHTIHRLDRLTSGVVIIGKSSSTSSKLSSLIRSEKINKHYILNVKGDFNITSLPGVTPLPGLPCPTLKTFRTSTLSSTPLTSYTVSLNQTCLDPKKGIYSITSSPSTSVGWPKSTSTKFTKISYDDVNNTSVVVAEPLTGRTHQIRVVVSHLGFGIVGDVCYPREKEGDGDNNEVGVYRSVGGEEVEVGGEGFYCLKGGEMGRRVEEVCPFCRRGGVKAEEVVRDYGKRCEGIRLHAWGYWWREEDGKVVEYFTDVPKWAKDSI</sequence>
<dbReference type="InterPro" id="IPR050188">
    <property type="entry name" value="RluA_PseudoU_synthase"/>
</dbReference>
<evidence type="ECO:0000313" key="2">
    <source>
        <dbReference type="EMBL" id="GMH95919.1"/>
    </source>
</evidence>
<dbReference type="GO" id="GO:0000455">
    <property type="term" value="P:enzyme-directed rRNA pseudouridine synthesis"/>
    <property type="evidence" value="ECO:0007669"/>
    <property type="project" value="TreeGrafter"/>
</dbReference>
<dbReference type="GO" id="GO:0003723">
    <property type="term" value="F:RNA binding"/>
    <property type="evidence" value="ECO:0007669"/>
    <property type="project" value="InterPro"/>
</dbReference>
<protein>
    <recommendedName>
        <fullName evidence="1">Pseudouridine synthase RsuA/RluA-like domain-containing protein</fullName>
    </recommendedName>
</protein>